<dbReference type="OrthoDB" id="9775794at2"/>
<accession>A0A5M3X2E8</accession>
<dbReference type="AlphaFoldDB" id="A0A5M3X2E8"/>
<comment type="caution">
    <text evidence="3">The sequence shown here is derived from an EMBL/GenBank/DDBJ whole genome shotgun (WGS) entry which is preliminary data.</text>
</comment>
<dbReference type="Pfam" id="PF00378">
    <property type="entry name" value="ECH_1"/>
    <property type="match status" value="1"/>
</dbReference>
<keyword evidence="3" id="KW-0413">Isomerase</keyword>
<dbReference type="PANTHER" id="PTHR43802">
    <property type="entry name" value="ENOYL-COA HYDRATASE"/>
    <property type="match status" value="1"/>
</dbReference>
<dbReference type="PANTHER" id="PTHR43802:SF1">
    <property type="entry name" value="IP11341P-RELATED"/>
    <property type="match status" value="1"/>
</dbReference>
<evidence type="ECO:0000313" key="4">
    <source>
        <dbReference type="Proteomes" id="UP000331127"/>
    </source>
</evidence>
<dbReference type="CDD" id="cd06558">
    <property type="entry name" value="crotonase-like"/>
    <property type="match status" value="1"/>
</dbReference>
<dbReference type="GO" id="GO:0016853">
    <property type="term" value="F:isomerase activity"/>
    <property type="evidence" value="ECO:0007669"/>
    <property type="project" value="UniProtKB-KW"/>
</dbReference>
<sequence length="257" mass="26727">MTGATDSVLFEEADGVATITLNRPAARNAVDAAMAQALAEIVDHLNERSDLRVAILTGAGGSFCSGMDLKAFVRGERSSIPGRGFAGFTARPPAIPVIAAVEGAAVAGGCELVLACDLVVAGQSARFGVPEVKRGLVAVGGALLKLPARIPYQIAMEWILTGDMVGASRAHDVGLVNAVAPDGDALAAARAMADRIASNGPLALRASKEIVMTSPSWRHDEAYDRQLEVARPVMESADAREGALAFAEKRRPVWSGR</sequence>
<dbReference type="NCBIfam" id="NF006100">
    <property type="entry name" value="PRK08252.1"/>
    <property type="match status" value="1"/>
</dbReference>
<evidence type="ECO:0000256" key="2">
    <source>
        <dbReference type="RuleBase" id="RU003707"/>
    </source>
</evidence>
<comment type="similarity">
    <text evidence="1 2">Belongs to the enoyl-CoA hydratase/isomerase family.</text>
</comment>
<dbReference type="InterPro" id="IPR018376">
    <property type="entry name" value="Enoyl-CoA_hyd/isom_CS"/>
</dbReference>
<proteinExistence type="inferred from homology"/>
<dbReference type="SUPFAM" id="SSF52096">
    <property type="entry name" value="ClpP/crotonase"/>
    <property type="match status" value="1"/>
</dbReference>
<dbReference type="InterPro" id="IPR029045">
    <property type="entry name" value="ClpP/crotonase-like_dom_sf"/>
</dbReference>
<dbReference type="Gene3D" id="1.10.12.10">
    <property type="entry name" value="Lyase 2-enoyl-coa Hydratase, Chain A, domain 2"/>
    <property type="match status" value="1"/>
</dbReference>
<name>A0A5M3X2E8_9ACTN</name>
<dbReference type="Proteomes" id="UP000331127">
    <property type="component" value="Unassembled WGS sequence"/>
</dbReference>
<evidence type="ECO:0000256" key="1">
    <source>
        <dbReference type="ARBA" id="ARBA00005254"/>
    </source>
</evidence>
<dbReference type="InterPro" id="IPR001753">
    <property type="entry name" value="Enoyl-CoA_hydra/iso"/>
</dbReference>
<dbReference type="Gene3D" id="3.90.226.10">
    <property type="entry name" value="2-enoyl-CoA Hydratase, Chain A, domain 1"/>
    <property type="match status" value="1"/>
</dbReference>
<dbReference type="PROSITE" id="PS00166">
    <property type="entry name" value="ENOYL_COA_HYDRATASE"/>
    <property type="match status" value="1"/>
</dbReference>
<dbReference type="RefSeq" id="WP_155360988.1">
    <property type="nucleotide sequence ID" value="NZ_BAAAHL010000033.1"/>
</dbReference>
<protein>
    <submittedName>
        <fullName evidence="3">Enoyl CoA dehydratase/isomerase</fullName>
    </submittedName>
</protein>
<dbReference type="EMBL" id="BLAE01000086">
    <property type="protein sequence ID" value="GES15905.1"/>
    <property type="molecule type" value="Genomic_DNA"/>
</dbReference>
<gene>
    <name evidence="3" type="ORF">Amac_095030</name>
</gene>
<keyword evidence="4" id="KW-1185">Reference proteome</keyword>
<organism evidence="3 4">
    <name type="scientific">Acrocarpospora macrocephala</name>
    <dbReference type="NCBI Taxonomy" id="150177"/>
    <lineage>
        <taxon>Bacteria</taxon>
        <taxon>Bacillati</taxon>
        <taxon>Actinomycetota</taxon>
        <taxon>Actinomycetes</taxon>
        <taxon>Streptosporangiales</taxon>
        <taxon>Streptosporangiaceae</taxon>
        <taxon>Acrocarpospora</taxon>
    </lineage>
</organism>
<dbReference type="InterPro" id="IPR014748">
    <property type="entry name" value="Enoyl-CoA_hydra_C"/>
</dbReference>
<reference evidence="3 4" key="1">
    <citation type="submission" date="2019-10" db="EMBL/GenBank/DDBJ databases">
        <title>Whole genome shotgun sequence of Acrocarpospora macrocephala NBRC 16266.</title>
        <authorList>
            <person name="Ichikawa N."/>
            <person name="Kimura A."/>
            <person name="Kitahashi Y."/>
            <person name="Komaki H."/>
            <person name="Oguchi A."/>
        </authorList>
    </citation>
    <scope>NUCLEOTIDE SEQUENCE [LARGE SCALE GENOMIC DNA]</scope>
    <source>
        <strain evidence="3 4">NBRC 16266</strain>
    </source>
</reference>
<evidence type="ECO:0000313" key="3">
    <source>
        <dbReference type="EMBL" id="GES15905.1"/>
    </source>
</evidence>